<dbReference type="PROSITE" id="PS50110">
    <property type="entry name" value="RESPONSE_REGULATORY"/>
    <property type="match status" value="1"/>
</dbReference>
<organism evidence="3 4">
    <name type="scientific">Pontibacter cellulosilyticus</name>
    <dbReference type="NCBI Taxonomy" id="1720253"/>
    <lineage>
        <taxon>Bacteria</taxon>
        <taxon>Pseudomonadati</taxon>
        <taxon>Bacteroidota</taxon>
        <taxon>Cytophagia</taxon>
        <taxon>Cytophagales</taxon>
        <taxon>Hymenobacteraceae</taxon>
        <taxon>Pontibacter</taxon>
    </lineage>
</organism>
<dbReference type="PANTHER" id="PTHR44520">
    <property type="entry name" value="RESPONSE REGULATOR RCP1-RELATED"/>
    <property type="match status" value="1"/>
</dbReference>
<dbReference type="GO" id="GO:0000160">
    <property type="term" value="P:phosphorelay signal transduction system"/>
    <property type="evidence" value="ECO:0007669"/>
    <property type="project" value="InterPro"/>
</dbReference>
<evidence type="ECO:0000313" key="3">
    <source>
        <dbReference type="EMBL" id="MBC5993540.1"/>
    </source>
</evidence>
<dbReference type="RefSeq" id="WP_187067564.1">
    <property type="nucleotide sequence ID" value="NZ_JACRVF010000003.1"/>
</dbReference>
<dbReference type="PANTHER" id="PTHR44520:SF1">
    <property type="entry name" value="TWO-COMPONENT SYSTEM REGULATORY PROTEIN"/>
    <property type="match status" value="1"/>
</dbReference>
<dbReference type="AlphaFoldDB" id="A0A923N600"/>
<protein>
    <submittedName>
        <fullName evidence="3">Response regulator</fullName>
    </submittedName>
</protein>
<dbReference type="SMART" id="SM00448">
    <property type="entry name" value="REC"/>
    <property type="match status" value="1"/>
</dbReference>
<evidence type="ECO:0000256" key="1">
    <source>
        <dbReference type="PROSITE-ProRule" id="PRU00169"/>
    </source>
</evidence>
<evidence type="ECO:0000259" key="2">
    <source>
        <dbReference type="PROSITE" id="PS50110"/>
    </source>
</evidence>
<accession>A0A923N600</accession>
<feature type="domain" description="Response regulatory" evidence="2">
    <location>
        <begin position="7"/>
        <end position="135"/>
    </location>
</feature>
<feature type="modified residue" description="4-aspartylphosphate" evidence="1">
    <location>
        <position position="68"/>
    </location>
</feature>
<dbReference type="Gene3D" id="3.40.50.2300">
    <property type="match status" value="1"/>
</dbReference>
<dbReference type="Pfam" id="PF00072">
    <property type="entry name" value="Response_reg"/>
    <property type="match status" value="1"/>
</dbReference>
<sequence>MDTNQIDILLVEDNVDEAELTIRALKKNKAAPSLMHMTSGEEALDYIFCQGDFKSRNIQNIPKLILLDLKMPRVDGIEILRRIKWDERTKVIPTVILTSSKEDRDIIKSYQLGANSYFVKPVDFEGFVKAISDLTRYWLELNQPPY</sequence>
<reference evidence="3" key="1">
    <citation type="submission" date="2020-08" db="EMBL/GenBank/DDBJ databases">
        <title>Pontibacter sp. SD6 16S ribosomal RNA gene Genome sequencing and assembly.</title>
        <authorList>
            <person name="Kang M."/>
        </authorList>
    </citation>
    <scope>NUCLEOTIDE SEQUENCE</scope>
    <source>
        <strain evidence="3">SD6</strain>
    </source>
</reference>
<dbReference type="InterPro" id="IPR011006">
    <property type="entry name" value="CheY-like_superfamily"/>
</dbReference>
<keyword evidence="4" id="KW-1185">Reference proteome</keyword>
<dbReference type="Proteomes" id="UP000603640">
    <property type="component" value="Unassembled WGS sequence"/>
</dbReference>
<dbReference type="CDD" id="cd17557">
    <property type="entry name" value="REC_Rcp-like"/>
    <property type="match status" value="1"/>
</dbReference>
<dbReference type="InterPro" id="IPR052893">
    <property type="entry name" value="TCS_response_regulator"/>
</dbReference>
<dbReference type="SUPFAM" id="SSF52172">
    <property type="entry name" value="CheY-like"/>
    <property type="match status" value="1"/>
</dbReference>
<proteinExistence type="predicted"/>
<gene>
    <name evidence="3" type="ORF">H8S84_11895</name>
</gene>
<keyword evidence="1" id="KW-0597">Phosphoprotein</keyword>
<evidence type="ECO:0000313" key="4">
    <source>
        <dbReference type="Proteomes" id="UP000603640"/>
    </source>
</evidence>
<dbReference type="EMBL" id="JACRVF010000003">
    <property type="protein sequence ID" value="MBC5993540.1"/>
    <property type="molecule type" value="Genomic_DNA"/>
</dbReference>
<name>A0A923N600_9BACT</name>
<comment type="caution">
    <text evidence="3">The sequence shown here is derived from an EMBL/GenBank/DDBJ whole genome shotgun (WGS) entry which is preliminary data.</text>
</comment>
<dbReference type="InterPro" id="IPR001789">
    <property type="entry name" value="Sig_transdc_resp-reg_receiver"/>
</dbReference>